<feature type="compositionally biased region" description="Pro residues" evidence="1">
    <location>
        <begin position="9"/>
        <end position="19"/>
    </location>
</feature>
<comment type="caution">
    <text evidence="2">The sequence shown here is derived from an EMBL/GenBank/DDBJ whole genome shotgun (WGS) entry which is preliminary data.</text>
</comment>
<protein>
    <recommendedName>
        <fullName evidence="4">SAP domain-containing protein</fullName>
    </recommendedName>
</protein>
<gene>
    <name evidence="2" type="ORF">EV420DRAFT_1711369</name>
</gene>
<evidence type="ECO:0008006" key="4">
    <source>
        <dbReference type="Google" id="ProtNLM"/>
    </source>
</evidence>
<sequence length="425" mass="47507">MNDTAQEPPSMPLPRPVGSPPSAIINMAPDEEAKYAFPMGPDQNGDFGVEDIDWYIHPLYTYTDILLTHVLTFSRSMSSNTSTGFQELCRQFHLPHYGSKAERRERLIHFSKGGMEKWRSSLLLPARISHKGVRSGGITKPSNTSPVGFSIQHSKDTQTQAEIDGIIPWCHRVLVKIANALLQVPCHTHLPKRRVNNMPYRKPSDSDLLNNRLFAKHVAAIVEAQLAARASSTDITMASFSPCPSVDFDTTSLGLTAHSVNIVDDVDRPDSPTIPFKDLTLESAALPSMSLPLQVMACPPLTEPLGTAASDATSSSSKLCVLLFADDIQKLIASWDDGSLEWNPPSDHPIVIHGHDIPVRLWKELYCYNRTTGDEWKQLKNEWTNWQYFMKAYQALTPDMFWAKYSDTRGQRLSYSRISTLLLAD</sequence>
<organism evidence="2 3">
    <name type="scientific">Armillaria tabescens</name>
    <name type="common">Ringless honey mushroom</name>
    <name type="synonym">Agaricus tabescens</name>
    <dbReference type="NCBI Taxonomy" id="1929756"/>
    <lineage>
        <taxon>Eukaryota</taxon>
        <taxon>Fungi</taxon>
        <taxon>Dikarya</taxon>
        <taxon>Basidiomycota</taxon>
        <taxon>Agaricomycotina</taxon>
        <taxon>Agaricomycetes</taxon>
        <taxon>Agaricomycetidae</taxon>
        <taxon>Agaricales</taxon>
        <taxon>Marasmiineae</taxon>
        <taxon>Physalacriaceae</taxon>
        <taxon>Desarmillaria</taxon>
    </lineage>
</organism>
<dbReference type="Proteomes" id="UP001175211">
    <property type="component" value="Unassembled WGS sequence"/>
</dbReference>
<feature type="region of interest" description="Disordered" evidence="1">
    <location>
        <begin position="1"/>
        <end position="21"/>
    </location>
</feature>
<evidence type="ECO:0000313" key="2">
    <source>
        <dbReference type="EMBL" id="KAK0448993.1"/>
    </source>
</evidence>
<name>A0AA39JYN3_ARMTA</name>
<proteinExistence type="predicted"/>
<dbReference type="AlphaFoldDB" id="A0AA39JYN3"/>
<dbReference type="RefSeq" id="XP_060326708.1">
    <property type="nucleotide sequence ID" value="XM_060479634.1"/>
</dbReference>
<reference evidence="2" key="1">
    <citation type="submission" date="2023-06" db="EMBL/GenBank/DDBJ databases">
        <authorList>
            <consortium name="Lawrence Berkeley National Laboratory"/>
            <person name="Ahrendt S."/>
            <person name="Sahu N."/>
            <person name="Indic B."/>
            <person name="Wong-Bajracharya J."/>
            <person name="Merenyi Z."/>
            <person name="Ke H.-M."/>
            <person name="Monk M."/>
            <person name="Kocsube S."/>
            <person name="Drula E."/>
            <person name="Lipzen A."/>
            <person name="Balint B."/>
            <person name="Henrissat B."/>
            <person name="Andreopoulos B."/>
            <person name="Martin F.M."/>
            <person name="Harder C.B."/>
            <person name="Rigling D."/>
            <person name="Ford K.L."/>
            <person name="Foster G.D."/>
            <person name="Pangilinan J."/>
            <person name="Papanicolaou A."/>
            <person name="Barry K."/>
            <person name="LaButti K."/>
            <person name="Viragh M."/>
            <person name="Koriabine M."/>
            <person name="Yan M."/>
            <person name="Riley R."/>
            <person name="Champramary S."/>
            <person name="Plett K.L."/>
            <person name="Tsai I.J."/>
            <person name="Slot J."/>
            <person name="Sipos G."/>
            <person name="Plett J."/>
            <person name="Nagy L.G."/>
            <person name="Grigoriev I.V."/>
        </authorList>
    </citation>
    <scope>NUCLEOTIDE SEQUENCE</scope>
    <source>
        <strain evidence="2">CCBAS 213</strain>
    </source>
</reference>
<accession>A0AA39JYN3</accession>
<dbReference type="GeneID" id="85363182"/>
<keyword evidence="3" id="KW-1185">Reference proteome</keyword>
<evidence type="ECO:0000313" key="3">
    <source>
        <dbReference type="Proteomes" id="UP001175211"/>
    </source>
</evidence>
<evidence type="ECO:0000256" key="1">
    <source>
        <dbReference type="SAM" id="MobiDB-lite"/>
    </source>
</evidence>
<dbReference type="EMBL" id="JAUEPS010000040">
    <property type="protein sequence ID" value="KAK0448993.1"/>
    <property type="molecule type" value="Genomic_DNA"/>
</dbReference>